<protein>
    <recommendedName>
        <fullName evidence="7 9">Polyprenal reductase</fullName>
        <ecNumber evidence="2 9">1.3.1.94</ecNumber>
    </recommendedName>
</protein>
<keyword evidence="9" id="KW-0521">NADP</keyword>
<dbReference type="GO" id="GO:0003865">
    <property type="term" value="F:3-oxo-5-alpha-steroid 4-dehydrogenase activity"/>
    <property type="evidence" value="ECO:0007669"/>
    <property type="project" value="TreeGrafter"/>
</dbReference>
<organism evidence="11 12">
    <name type="scientific">Henosepilachna vigintioctopunctata</name>
    <dbReference type="NCBI Taxonomy" id="420089"/>
    <lineage>
        <taxon>Eukaryota</taxon>
        <taxon>Metazoa</taxon>
        <taxon>Ecdysozoa</taxon>
        <taxon>Arthropoda</taxon>
        <taxon>Hexapoda</taxon>
        <taxon>Insecta</taxon>
        <taxon>Pterygota</taxon>
        <taxon>Neoptera</taxon>
        <taxon>Endopterygota</taxon>
        <taxon>Coleoptera</taxon>
        <taxon>Polyphaga</taxon>
        <taxon>Cucujiformia</taxon>
        <taxon>Coccinelloidea</taxon>
        <taxon>Coccinellidae</taxon>
        <taxon>Epilachninae</taxon>
        <taxon>Epilachnini</taxon>
        <taxon>Henosepilachna</taxon>
    </lineage>
</organism>
<evidence type="ECO:0000313" key="12">
    <source>
        <dbReference type="Proteomes" id="UP001431783"/>
    </source>
</evidence>
<evidence type="ECO:0000313" key="11">
    <source>
        <dbReference type="EMBL" id="KAK9881403.1"/>
    </source>
</evidence>
<dbReference type="InterPro" id="IPR001104">
    <property type="entry name" value="3-oxo-5_a-steroid_4-DH_C"/>
</dbReference>
<comment type="caution">
    <text evidence="11">The sequence shown here is derived from an EMBL/GenBank/DDBJ whole genome shotgun (WGS) entry which is preliminary data.</text>
</comment>
<comment type="subcellular location">
    <subcellularLocation>
        <location evidence="1">Endomembrane system</location>
        <topology evidence="1">Multi-pass membrane protein</topology>
    </subcellularLocation>
    <subcellularLocation>
        <location evidence="9">Endoplasmic reticulum membrane</location>
    </subcellularLocation>
</comment>
<keyword evidence="3 9" id="KW-0812">Transmembrane</keyword>
<feature type="transmembrane region" description="Helical" evidence="9">
    <location>
        <begin position="143"/>
        <end position="164"/>
    </location>
</feature>
<feature type="domain" description="3-oxo-5-alpha-steroid 4-dehydrogenase C-terminal" evidence="10">
    <location>
        <begin position="186"/>
        <end position="300"/>
    </location>
</feature>
<comment type="function">
    <text evidence="9">Plays a key role in early steps of protein N-linked glycosylation by being involved in the conversion of polyprenol into dolichol. Acts as a polyprenal reductase that mediates the reduction of polyprenal into dolichal in a NADP-dependent mechanism. Dolichols are required for the synthesis of dolichol-linked monosaccharides and the oligosaccharide precursor used for N-glycosylation.</text>
</comment>
<reference evidence="11 12" key="1">
    <citation type="submission" date="2023-03" db="EMBL/GenBank/DDBJ databases">
        <title>Genome insight into feeding habits of ladybird beetles.</title>
        <authorList>
            <person name="Li H.-S."/>
            <person name="Huang Y.-H."/>
            <person name="Pang H."/>
        </authorList>
    </citation>
    <scope>NUCLEOTIDE SEQUENCE [LARGE SCALE GENOMIC DNA]</scope>
    <source>
        <strain evidence="11">SYSU_2023b</strain>
        <tissue evidence="11">Whole body</tissue>
    </source>
</reference>
<feature type="transmembrane region" description="Helical" evidence="9">
    <location>
        <begin position="184"/>
        <end position="207"/>
    </location>
</feature>
<dbReference type="AlphaFoldDB" id="A0AAW1ULM5"/>
<evidence type="ECO:0000256" key="4">
    <source>
        <dbReference type="ARBA" id="ARBA00022989"/>
    </source>
</evidence>
<dbReference type="GO" id="GO:0016095">
    <property type="term" value="P:polyprenol catabolic process"/>
    <property type="evidence" value="ECO:0007669"/>
    <property type="project" value="UniProtKB-UniRule"/>
</dbReference>
<dbReference type="PROSITE" id="PS50244">
    <property type="entry name" value="S5A_REDUCTASE"/>
    <property type="match status" value="1"/>
</dbReference>
<accession>A0AAW1ULM5</accession>
<dbReference type="EMBL" id="JARQZJ010000069">
    <property type="protein sequence ID" value="KAK9881403.1"/>
    <property type="molecule type" value="Genomic_DNA"/>
</dbReference>
<feature type="transmembrane region" description="Helical" evidence="9">
    <location>
        <begin position="61"/>
        <end position="84"/>
    </location>
</feature>
<evidence type="ECO:0000256" key="3">
    <source>
        <dbReference type="ARBA" id="ARBA00022692"/>
    </source>
</evidence>
<dbReference type="Pfam" id="PF02544">
    <property type="entry name" value="Steroid_dh"/>
    <property type="match status" value="1"/>
</dbReference>
<evidence type="ECO:0000256" key="5">
    <source>
        <dbReference type="ARBA" id="ARBA00023136"/>
    </source>
</evidence>
<sequence>MYSALNLIEIYSYTSVVCIIVFVLLRFNPGWNIIIPNVTSYGKLRNTCGKFEMSKAYFKHFYRIAVVTSTTLLVLILCVYFLHVEPPKLILHILQKYFWNRNKSLMSVKDTIVGLTLYTIHCYKRFYETHFVNVFSKSAQITVIQYIAGIIYYPFSFIGVLSAAPKFAIGTNNDVEVEVIKIDYLDILVIMVFLCSAWVQYKSAIILSNLRRNSRHAENRDAYKIPEGGLFMFISSPHINTEILIYICLLYYFQNNLTWISIFLLVLANQMNSIYETHEWYKKTFRNYPSQRKMFIPLIY</sequence>
<comment type="pathway">
    <text evidence="9">Protein modification; protein glycosylation.</text>
</comment>
<evidence type="ECO:0000256" key="9">
    <source>
        <dbReference type="RuleBase" id="RU367081"/>
    </source>
</evidence>
<evidence type="ECO:0000256" key="6">
    <source>
        <dbReference type="ARBA" id="ARBA00046320"/>
    </source>
</evidence>
<dbReference type="EC" id="1.3.1.94" evidence="2 9"/>
<evidence type="ECO:0000256" key="2">
    <source>
        <dbReference type="ARBA" id="ARBA00012522"/>
    </source>
</evidence>
<dbReference type="GO" id="GO:0160198">
    <property type="term" value="F:polyprenal reductase activity"/>
    <property type="evidence" value="ECO:0007669"/>
    <property type="project" value="UniProtKB-EC"/>
</dbReference>
<comment type="similarity">
    <text evidence="6 9">Belongs to the steroid 5-alpha reductase family. Polyprenal reductase subfamily.</text>
</comment>
<evidence type="ECO:0000256" key="8">
    <source>
        <dbReference type="ARBA" id="ARBA00049427"/>
    </source>
</evidence>
<proteinExistence type="inferred from homology"/>
<gene>
    <name evidence="11" type="ORF">WA026_016293</name>
</gene>
<dbReference type="GO" id="GO:0102389">
    <property type="term" value="F:polyprenol reductase activity"/>
    <property type="evidence" value="ECO:0007669"/>
    <property type="project" value="UniProtKB-UniRule"/>
</dbReference>
<dbReference type="GO" id="GO:0005789">
    <property type="term" value="C:endoplasmic reticulum membrane"/>
    <property type="evidence" value="ECO:0007669"/>
    <property type="project" value="UniProtKB-SubCell"/>
</dbReference>
<dbReference type="PANTHER" id="PTHR14624">
    <property type="entry name" value="DFG10 PROTEIN"/>
    <property type="match status" value="1"/>
</dbReference>
<keyword evidence="4 9" id="KW-1133">Transmembrane helix</keyword>
<keyword evidence="5 9" id="KW-0472">Membrane</keyword>
<comment type="catalytic activity">
    <reaction evidence="8 9">
        <text>a di-trans,poly-cis-dolichal + NADP(+) = a di-trans,poly-cis-polyprenal + NADPH + H(+)</text>
        <dbReference type="Rhea" id="RHEA:80727"/>
        <dbReference type="Rhea" id="RHEA-COMP:19536"/>
        <dbReference type="Rhea" id="RHEA-COMP:19537"/>
        <dbReference type="ChEBI" id="CHEBI:15378"/>
        <dbReference type="ChEBI" id="CHEBI:57783"/>
        <dbReference type="ChEBI" id="CHEBI:58349"/>
        <dbReference type="ChEBI" id="CHEBI:231623"/>
        <dbReference type="ChEBI" id="CHEBI:231637"/>
        <dbReference type="EC" id="1.3.1.94"/>
    </reaction>
    <physiologicalReaction direction="right-to-left" evidence="8 9">
        <dbReference type="Rhea" id="RHEA:80729"/>
    </physiologicalReaction>
</comment>
<dbReference type="PANTHER" id="PTHR14624:SF0">
    <property type="entry name" value="POLYPRENOL REDUCTASE"/>
    <property type="match status" value="1"/>
</dbReference>
<name>A0AAW1ULM5_9CUCU</name>
<keyword evidence="9" id="KW-0560">Oxidoreductase</keyword>
<feature type="transmembrane region" description="Helical" evidence="9">
    <location>
        <begin position="6"/>
        <end position="25"/>
    </location>
</feature>
<dbReference type="Proteomes" id="UP001431783">
    <property type="component" value="Unassembled WGS sequence"/>
</dbReference>
<dbReference type="GO" id="GO:0006488">
    <property type="term" value="P:dolichol-linked oligosaccharide biosynthetic process"/>
    <property type="evidence" value="ECO:0007669"/>
    <property type="project" value="UniProtKB-UniRule"/>
</dbReference>
<keyword evidence="9" id="KW-0256">Endoplasmic reticulum</keyword>
<evidence type="ECO:0000256" key="7">
    <source>
        <dbReference type="ARBA" id="ARBA00047186"/>
    </source>
</evidence>
<evidence type="ECO:0000256" key="1">
    <source>
        <dbReference type="ARBA" id="ARBA00004127"/>
    </source>
</evidence>
<keyword evidence="12" id="KW-1185">Reference proteome</keyword>
<evidence type="ECO:0000259" key="10">
    <source>
        <dbReference type="Pfam" id="PF02544"/>
    </source>
</evidence>
<dbReference type="InterPro" id="IPR039698">
    <property type="entry name" value="Dfg10/SRD5A3"/>
</dbReference>